<dbReference type="PANTHER" id="PTHR34136:SF1">
    <property type="entry name" value="UDP-N-ACETYL-D-MANNOSAMINURONIC ACID TRANSFERASE"/>
    <property type="match status" value="1"/>
</dbReference>
<dbReference type="NCBIfam" id="TIGR00696">
    <property type="entry name" value="wecG_tagA_cpsF"/>
    <property type="match status" value="1"/>
</dbReference>
<accession>A0A545TIN5</accession>
<proteinExistence type="predicted"/>
<keyword evidence="4" id="KW-1185">Reference proteome</keyword>
<organism evidence="3 4">
    <name type="scientific">Aliikangiella marina</name>
    <dbReference type="NCBI Taxonomy" id="1712262"/>
    <lineage>
        <taxon>Bacteria</taxon>
        <taxon>Pseudomonadati</taxon>
        <taxon>Pseudomonadota</taxon>
        <taxon>Gammaproteobacteria</taxon>
        <taxon>Oceanospirillales</taxon>
        <taxon>Pleioneaceae</taxon>
        <taxon>Aliikangiella</taxon>
    </lineage>
</organism>
<gene>
    <name evidence="3" type="ORF">FLL45_03530</name>
</gene>
<keyword evidence="2 3" id="KW-0808">Transferase</keyword>
<dbReference type="EMBL" id="VIKR01000001">
    <property type="protein sequence ID" value="TQV77036.1"/>
    <property type="molecule type" value="Genomic_DNA"/>
</dbReference>
<dbReference type="GO" id="GO:0016758">
    <property type="term" value="F:hexosyltransferase activity"/>
    <property type="evidence" value="ECO:0007669"/>
    <property type="project" value="TreeGrafter"/>
</dbReference>
<evidence type="ECO:0000313" key="3">
    <source>
        <dbReference type="EMBL" id="TQV77036.1"/>
    </source>
</evidence>
<dbReference type="CDD" id="cd06533">
    <property type="entry name" value="Glyco_transf_WecG_TagA"/>
    <property type="match status" value="1"/>
</dbReference>
<evidence type="ECO:0000313" key="4">
    <source>
        <dbReference type="Proteomes" id="UP000317839"/>
    </source>
</evidence>
<dbReference type="AlphaFoldDB" id="A0A545TIN5"/>
<dbReference type="PANTHER" id="PTHR34136">
    <property type="match status" value="1"/>
</dbReference>
<protein>
    <submittedName>
        <fullName evidence="3">WecB/TagA/CpsF family glycosyltransferase</fullName>
    </submittedName>
</protein>
<dbReference type="RefSeq" id="WP_142888396.1">
    <property type="nucleotide sequence ID" value="NZ_VIKR01000001.1"/>
</dbReference>
<reference evidence="3 4" key="1">
    <citation type="submission" date="2019-06" db="EMBL/GenBank/DDBJ databases">
        <title>Draft genome of Aliikangiella marina GYP-15.</title>
        <authorList>
            <person name="Wang G."/>
        </authorList>
    </citation>
    <scope>NUCLEOTIDE SEQUENCE [LARGE SCALE GENOMIC DNA]</scope>
    <source>
        <strain evidence="3 4">GYP-15</strain>
    </source>
</reference>
<sequence>MTKNLPILGFKVSTEPVKQIIEYCLNDGKNLVVNTINPHSYIEQKSDKDFRDALLKSDVLIPDGSGIVFAARYLKGVRISKIAGYELFTETMKLLNQNKGKVLFLGSSHNTLAKIKERASKDFENVDVYTHSPPFKPAFTEDDYAEFVRIINEFSPDVLFVGLTAPKQEKLIESIRNRIDVKFSSGIGAVFDFYAGTINRPSSIWIKLHLEWFVRLIGEPKRLWRRNFISTPLFLKDVLLSKKH</sequence>
<evidence type="ECO:0000256" key="1">
    <source>
        <dbReference type="ARBA" id="ARBA00022676"/>
    </source>
</evidence>
<keyword evidence="1" id="KW-0328">Glycosyltransferase</keyword>
<name>A0A545TIN5_9GAMM</name>
<evidence type="ECO:0000256" key="2">
    <source>
        <dbReference type="ARBA" id="ARBA00022679"/>
    </source>
</evidence>
<comment type="caution">
    <text evidence="3">The sequence shown here is derived from an EMBL/GenBank/DDBJ whole genome shotgun (WGS) entry which is preliminary data.</text>
</comment>
<dbReference type="Proteomes" id="UP000317839">
    <property type="component" value="Unassembled WGS sequence"/>
</dbReference>
<dbReference type="OrthoDB" id="9808602at2"/>
<dbReference type="Pfam" id="PF03808">
    <property type="entry name" value="Glyco_tran_WecG"/>
    <property type="match status" value="1"/>
</dbReference>
<dbReference type="InterPro" id="IPR004629">
    <property type="entry name" value="WecG_TagA_CpsF"/>
</dbReference>